<evidence type="ECO:0000313" key="21">
    <source>
        <dbReference type="Proteomes" id="UP001465755"/>
    </source>
</evidence>
<evidence type="ECO:0000256" key="15">
    <source>
        <dbReference type="ARBA" id="ARBA00048122"/>
    </source>
</evidence>
<dbReference type="InterPro" id="IPR006534">
    <property type="entry name" value="P-type_ATPase_IIIA"/>
</dbReference>
<reference evidence="20 21" key="1">
    <citation type="journal article" date="2024" name="Nat. Commun.">
        <title>Phylogenomics reveals the evolutionary origins of lichenization in chlorophyte algae.</title>
        <authorList>
            <person name="Puginier C."/>
            <person name="Libourel C."/>
            <person name="Otte J."/>
            <person name="Skaloud P."/>
            <person name="Haon M."/>
            <person name="Grisel S."/>
            <person name="Petersen M."/>
            <person name="Berrin J.G."/>
            <person name="Delaux P.M."/>
            <person name="Dal Grande F."/>
            <person name="Keller J."/>
        </authorList>
    </citation>
    <scope>NUCLEOTIDE SEQUENCE [LARGE SCALE GENOMIC DNA]</scope>
    <source>
        <strain evidence="20 21">SAG 2036</strain>
    </source>
</reference>
<organism evidence="20 21">
    <name type="scientific">Symbiochloris irregularis</name>
    <dbReference type="NCBI Taxonomy" id="706552"/>
    <lineage>
        <taxon>Eukaryota</taxon>
        <taxon>Viridiplantae</taxon>
        <taxon>Chlorophyta</taxon>
        <taxon>core chlorophytes</taxon>
        <taxon>Trebouxiophyceae</taxon>
        <taxon>Trebouxiales</taxon>
        <taxon>Trebouxiaceae</taxon>
        <taxon>Symbiochloris</taxon>
    </lineage>
</organism>
<dbReference type="GO" id="GO:0016887">
    <property type="term" value="F:ATP hydrolysis activity"/>
    <property type="evidence" value="ECO:0007669"/>
    <property type="project" value="InterPro"/>
</dbReference>
<comment type="function">
    <text evidence="1">The plasma membrane ATPase of plants and fungi is a hydrogen ion pump. The proton gradient it generates drives the active transport of nutrients by H(+)-symport. The resulting external acidification and/or internal alkinization may mediate growth responses.</text>
</comment>
<dbReference type="InterPro" id="IPR023214">
    <property type="entry name" value="HAD_sf"/>
</dbReference>
<dbReference type="GO" id="GO:0046872">
    <property type="term" value="F:metal ion binding"/>
    <property type="evidence" value="ECO:0007669"/>
    <property type="project" value="UniProtKB-KW"/>
</dbReference>
<feature type="transmembrane region" description="Helical" evidence="17">
    <location>
        <begin position="759"/>
        <end position="778"/>
    </location>
</feature>
<evidence type="ECO:0000256" key="1">
    <source>
        <dbReference type="ARBA" id="ARBA00003417"/>
    </source>
</evidence>
<keyword evidence="11 17" id="KW-0460">Magnesium</keyword>
<feature type="transmembrane region" description="Helical" evidence="17">
    <location>
        <begin position="954"/>
        <end position="978"/>
    </location>
</feature>
<feature type="domain" description="Cation-transporting P-type ATPase N-terminal" evidence="19">
    <location>
        <begin position="61"/>
        <end position="133"/>
    </location>
</feature>
<evidence type="ECO:0000256" key="12">
    <source>
        <dbReference type="ARBA" id="ARBA00022967"/>
    </source>
</evidence>
<dbReference type="Gene3D" id="1.20.1110.10">
    <property type="entry name" value="Calcium-transporting ATPase, transmembrane domain"/>
    <property type="match status" value="1"/>
</dbReference>
<proteinExistence type="inferred from homology"/>
<evidence type="ECO:0000256" key="3">
    <source>
        <dbReference type="ARBA" id="ARBA00008804"/>
    </source>
</evidence>
<dbReference type="AlphaFoldDB" id="A0AAW1NXX7"/>
<dbReference type="NCBIfam" id="TIGR01647">
    <property type="entry name" value="ATPase-IIIA_H"/>
    <property type="match status" value="1"/>
</dbReference>
<keyword evidence="7 17" id="KW-0812">Transmembrane</keyword>
<dbReference type="SFLD" id="SFLDG00002">
    <property type="entry name" value="C1.7:_P-type_atpase_like"/>
    <property type="match status" value="1"/>
</dbReference>
<gene>
    <name evidence="20" type="ORF">WJX73_006394</name>
</gene>
<keyword evidence="17" id="KW-0406">Ion transport</keyword>
<evidence type="ECO:0000256" key="9">
    <source>
        <dbReference type="ARBA" id="ARBA00022741"/>
    </source>
</evidence>
<feature type="transmembrane region" description="Helical" evidence="17">
    <location>
        <begin position="328"/>
        <end position="356"/>
    </location>
</feature>
<feature type="region of interest" description="Disordered" evidence="18">
    <location>
        <begin position="1"/>
        <end position="54"/>
    </location>
</feature>
<dbReference type="PRINTS" id="PR00120">
    <property type="entry name" value="HATPASE"/>
</dbReference>
<evidence type="ECO:0000256" key="5">
    <source>
        <dbReference type="ARBA" id="ARBA00022475"/>
    </source>
</evidence>
<keyword evidence="17" id="KW-0813">Transport</keyword>
<dbReference type="SUPFAM" id="SSF81653">
    <property type="entry name" value="Calcium ATPase, transduction domain A"/>
    <property type="match status" value="1"/>
</dbReference>
<evidence type="ECO:0000256" key="7">
    <source>
        <dbReference type="ARBA" id="ARBA00022692"/>
    </source>
</evidence>
<dbReference type="PRINTS" id="PR00119">
    <property type="entry name" value="CATATPASE"/>
</dbReference>
<accession>A0AAW1NXX7</accession>
<evidence type="ECO:0000256" key="13">
    <source>
        <dbReference type="ARBA" id="ARBA00022989"/>
    </source>
</evidence>
<dbReference type="EC" id="7.1.2.1" evidence="4 17"/>
<dbReference type="SFLD" id="SFLDF00027">
    <property type="entry name" value="p-type_atpase"/>
    <property type="match status" value="1"/>
</dbReference>
<keyword evidence="6" id="KW-0597">Phosphoprotein</keyword>
<dbReference type="SMART" id="SM00831">
    <property type="entry name" value="Cation_ATPase_N"/>
    <property type="match status" value="1"/>
</dbReference>
<comment type="catalytic activity">
    <reaction evidence="15 17">
        <text>ATP + H2O + H(+)(in) = ADP + phosphate + 2 H(+)(out)</text>
        <dbReference type="Rhea" id="RHEA:20852"/>
        <dbReference type="ChEBI" id="CHEBI:15377"/>
        <dbReference type="ChEBI" id="CHEBI:15378"/>
        <dbReference type="ChEBI" id="CHEBI:30616"/>
        <dbReference type="ChEBI" id="CHEBI:43474"/>
        <dbReference type="ChEBI" id="CHEBI:456216"/>
        <dbReference type="EC" id="7.1.2.1"/>
    </reaction>
</comment>
<dbReference type="SFLD" id="SFLDS00003">
    <property type="entry name" value="Haloacid_Dehalogenase"/>
    <property type="match status" value="1"/>
</dbReference>
<evidence type="ECO:0000256" key="11">
    <source>
        <dbReference type="ARBA" id="ARBA00022842"/>
    </source>
</evidence>
<dbReference type="PROSITE" id="PS00154">
    <property type="entry name" value="ATPASE_E1_E2"/>
    <property type="match status" value="1"/>
</dbReference>
<dbReference type="GO" id="GO:0005524">
    <property type="term" value="F:ATP binding"/>
    <property type="evidence" value="ECO:0007669"/>
    <property type="project" value="UniProtKB-UniRule"/>
</dbReference>
<feature type="transmembrane region" description="Helical" evidence="17">
    <location>
        <begin position="893"/>
        <end position="914"/>
    </location>
</feature>
<dbReference type="GO" id="GO:0120029">
    <property type="term" value="P:proton export across plasma membrane"/>
    <property type="evidence" value="ECO:0007669"/>
    <property type="project" value="UniProtKB-UniRule"/>
</dbReference>
<dbReference type="InterPro" id="IPR059000">
    <property type="entry name" value="ATPase_P-type_domA"/>
</dbReference>
<feature type="transmembrane region" description="Helical" evidence="17">
    <location>
        <begin position="137"/>
        <end position="153"/>
    </location>
</feature>
<sequence length="1074" mass="116084">MLRSGGKFDKFENGGDVEEGNVQLNTYPSSTPIVLNGSHAESNGNHAAAQPPTDGKLREVDFAKVSISEALSVLKCTEHGLNSAEAHRRLEQYGPNKLPESKRNGYLIFLGYMWNPLSWAMEIAAIVAIALLDYADFFLILTLLFVNATISFAEEANADKAIKALTAALAPQARAMRDGRLQVIDAAGLVPGDVVLLAIGNIIAADVKLLGEEDPDDVLQVDQAALTGESLPAKKVAGHTAFSGSSIKQGEKHAVVYATGKDTFFGRAAALVGQQGSEPNLHKVMTRIGGMCLGTIALWCIIELSVQFGHYNHGCRGGEDGCPTLTNLLVVVVGGIPIAMPTVLTVTLALGAYKLAKEGAIVARMSAVEEMAGMDILCSDKTGTLTLNQLSIHEPSILTLGETSTQEALQMACLSANMTTGEAIDTVLVSSFPGNAKLWKEHTRTKYIPFNPVDKYTVAWVRHNASGQTMCLMKGAPQVVLSKAHNADDIYALVTGKCNELANRGLRSLGLARAIGDATDVKSAQWEFLAVLPLFDPPRHDTRDTVAKCLVKGIAVKMITGDQLAIGQETARQLGMGDGMHTSHELLEAAEGRLPEGVATLQELVEDADGFAEVFPEHKHEIVRLLQSGGHMVGMTGDGVNDAPALKKADVGIAVDGATDAARGAADIVLTKPGLSAIVSAIIGARKIFQRMTTFTKYTVAMTFRVCFTFGLLTVIYNWYFPTILIVLLAVFNDGAMIALSKDRVRASPLPDTWSLRNIFVSGITYGLYLTLSSWVLFHVATKTEFFPDHIHTFSLNNRAQDLRAYCSAFIEANNVDASLPVCRVEEYEFQDTCREGRLNPALTILDQCMTEQLYVRDSITRALMYIQVSVSGQALVFVVRTLKWSLAERAGGFIYIAFGIAQLATTLISALGFGGYSHPKGGFDQCVFCRLSNGKYPIAFAGIVPAADSEAEFTASLIGCEYFVVIAWIWSLLWYLALDPLKWALAWALNENGLRSSSTWRLDQEAARRQLGFNPEENVGPAGMGRAGWRNPLGRGGGTILLTPADMDRASVVMVRNIETGTYETFYEPVSYN</sequence>
<dbReference type="FunFam" id="2.70.150.10:FF:000042">
    <property type="entry name" value="Plasma membrane ATPase"/>
    <property type="match status" value="1"/>
</dbReference>
<evidence type="ECO:0000256" key="18">
    <source>
        <dbReference type="SAM" id="MobiDB-lite"/>
    </source>
</evidence>
<keyword evidence="13 17" id="KW-1133">Transmembrane helix</keyword>
<dbReference type="FunFam" id="3.40.50.1000:FF:000211">
    <property type="entry name" value="Plasma membrane ATPase"/>
    <property type="match status" value="1"/>
</dbReference>
<dbReference type="Gene3D" id="2.70.150.10">
    <property type="entry name" value="Calcium-transporting ATPase, cytoplasmic transduction domain A"/>
    <property type="match status" value="1"/>
</dbReference>
<dbReference type="Pfam" id="PF00690">
    <property type="entry name" value="Cation_ATPase_N"/>
    <property type="match status" value="1"/>
</dbReference>
<keyword evidence="12 17" id="KW-1278">Translocase</keyword>
<evidence type="ECO:0000259" key="19">
    <source>
        <dbReference type="SMART" id="SM00831"/>
    </source>
</evidence>
<evidence type="ECO:0000313" key="20">
    <source>
        <dbReference type="EMBL" id="KAK9802623.1"/>
    </source>
</evidence>
<evidence type="ECO:0000256" key="14">
    <source>
        <dbReference type="ARBA" id="ARBA00023136"/>
    </source>
</evidence>
<keyword evidence="10 17" id="KW-0067">ATP-binding</keyword>
<feature type="compositionally biased region" description="Basic and acidic residues" evidence="18">
    <location>
        <begin position="1"/>
        <end position="13"/>
    </location>
</feature>
<dbReference type="NCBIfam" id="TIGR01494">
    <property type="entry name" value="ATPase_P-type"/>
    <property type="match status" value="2"/>
</dbReference>
<dbReference type="Gene3D" id="3.40.1110.10">
    <property type="entry name" value="Calcium-transporting ATPase, cytoplasmic domain N"/>
    <property type="match status" value="1"/>
</dbReference>
<keyword evidence="8" id="KW-0479">Metal-binding</keyword>
<dbReference type="InterPro" id="IPR004014">
    <property type="entry name" value="ATPase_P-typ_cation-transptr_N"/>
</dbReference>
<protein>
    <recommendedName>
        <fullName evidence="16 17">Plasma membrane ATPase</fullName>
        <ecNumber evidence="4 17">7.1.2.1</ecNumber>
    </recommendedName>
</protein>
<dbReference type="GO" id="GO:0008553">
    <property type="term" value="F:P-type proton-exporting transporter activity"/>
    <property type="evidence" value="ECO:0007669"/>
    <property type="project" value="UniProtKB-UniRule"/>
</dbReference>
<evidence type="ECO:0000256" key="2">
    <source>
        <dbReference type="ARBA" id="ARBA00004651"/>
    </source>
</evidence>
<feature type="compositionally biased region" description="Polar residues" evidence="18">
    <location>
        <begin position="22"/>
        <end position="45"/>
    </location>
</feature>
<dbReference type="Gene3D" id="3.40.50.1000">
    <property type="entry name" value="HAD superfamily/HAD-like"/>
    <property type="match status" value="1"/>
</dbReference>
<comment type="caution">
    <text evidence="20">The sequence shown here is derived from an EMBL/GenBank/DDBJ whole genome shotgun (WGS) entry which is preliminary data.</text>
</comment>
<feature type="transmembrane region" description="Helical" evidence="17">
    <location>
        <begin position="106"/>
        <end position="131"/>
    </location>
</feature>
<dbReference type="EMBL" id="JALJOQ010000070">
    <property type="protein sequence ID" value="KAK9802623.1"/>
    <property type="molecule type" value="Genomic_DNA"/>
</dbReference>
<comment type="subcellular location">
    <subcellularLocation>
        <location evidence="2 17">Cell membrane</location>
        <topology evidence="2 17">Multi-pass membrane protein</topology>
    </subcellularLocation>
</comment>
<dbReference type="InterPro" id="IPR036412">
    <property type="entry name" value="HAD-like_sf"/>
</dbReference>
<name>A0AAW1NXX7_9CHLO</name>
<dbReference type="Pfam" id="PF00122">
    <property type="entry name" value="E1-E2_ATPase"/>
    <property type="match status" value="1"/>
</dbReference>
<keyword evidence="17" id="KW-0375">Hydrogen ion transport</keyword>
<feature type="transmembrane region" description="Helical" evidence="17">
    <location>
        <begin position="719"/>
        <end position="739"/>
    </location>
</feature>
<evidence type="ECO:0000256" key="8">
    <source>
        <dbReference type="ARBA" id="ARBA00022723"/>
    </source>
</evidence>
<dbReference type="InterPro" id="IPR018303">
    <property type="entry name" value="ATPase_P-typ_P_site"/>
</dbReference>
<evidence type="ECO:0000256" key="4">
    <source>
        <dbReference type="ARBA" id="ARBA00012476"/>
    </source>
</evidence>
<evidence type="ECO:0000256" key="6">
    <source>
        <dbReference type="ARBA" id="ARBA00022553"/>
    </source>
</evidence>
<dbReference type="InterPro" id="IPR044492">
    <property type="entry name" value="P_typ_ATPase_HD_dom"/>
</dbReference>
<feature type="transmembrane region" description="Helical" evidence="17">
    <location>
        <begin position="288"/>
        <end position="308"/>
    </location>
</feature>
<evidence type="ECO:0000256" key="10">
    <source>
        <dbReference type="ARBA" id="ARBA00022840"/>
    </source>
</evidence>
<keyword evidence="5" id="KW-1003">Cell membrane</keyword>
<evidence type="ECO:0000256" key="16">
    <source>
        <dbReference type="ARBA" id="ARBA00071631"/>
    </source>
</evidence>
<dbReference type="InterPro" id="IPR023298">
    <property type="entry name" value="ATPase_P-typ_TM_dom_sf"/>
</dbReference>
<dbReference type="GO" id="GO:0005886">
    <property type="term" value="C:plasma membrane"/>
    <property type="evidence" value="ECO:0007669"/>
    <property type="project" value="UniProtKB-SubCell"/>
</dbReference>
<dbReference type="InterPro" id="IPR001757">
    <property type="entry name" value="P_typ_ATPase"/>
</dbReference>
<dbReference type="InterPro" id="IPR008250">
    <property type="entry name" value="ATPase_P-typ_transduc_dom_A_sf"/>
</dbReference>
<keyword evidence="9 17" id="KW-0547">Nucleotide-binding</keyword>
<dbReference type="Proteomes" id="UP001465755">
    <property type="component" value="Unassembled WGS sequence"/>
</dbReference>
<dbReference type="SUPFAM" id="SSF81665">
    <property type="entry name" value="Calcium ATPase, transmembrane domain M"/>
    <property type="match status" value="1"/>
</dbReference>
<dbReference type="Pfam" id="PF00702">
    <property type="entry name" value="Hydrolase"/>
    <property type="match status" value="1"/>
</dbReference>
<keyword evidence="14 17" id="KW-0472">Membrane</keyword>
<evidence type="ECO:0000256" key="17">
    <source>
        <dbReference type="RuleBase" id="RU362083"/>
    </source>
</evidence>
<keyword evidence="21" id="KW-1185">Reference proteome</keyword>
<dbReference type="InterPro" id="IPR023299">
    <property type="entry name" value="ATPase_P-typ_cyto_dom_N"/>
</dbReference>
<dbReference type="SUPFAM" id="SSF56784">
    <property type="entry name" value="HAD-like"/>
    <property type="match status" value="1"/>
</dbReference>
<dbReference type="PANTHER" id="PTHR42861">
    <property type="entry name" value="CALCIUM-TRANSPORTING ATPASE"/>
    <property type="match status" value="1"/>
</dbReference>
<comment type="similarity">
    <text evidence="3 17">Belongs to the cation transport ATPase (P-type) (TC 3.A.3) family. Type IIIA subfamily.</text>
</comment>